<dbReference type="RefSeq" id="WP_381202289.1">
    <property type="nucleotide sequence ID" value="NZ_JBHSFE010000033.1"/>
</dbReference>
<evidence type="ECO:0000313" key="2">
    <source>
        <dbReference type="Proteomes" id="UP001595993"/>
    </source>
</evidence>
<organism evidence="1 2">
    <name type="scientific">Streptomyces maoxianensis</name>
    <dbReference type="NCBI Taxonomy" id="1459942"/>
    <lineage>
        <taxon>Bacteria</taxon>
        <taxon>Bacillati</taxon>
        <taxon>Actinomycetota</taxon>
        <taxon>Actinomycetes</taxon>
        <taxon>Kitasatosporales</taxon>
        <taxon>Streptomycetaceae</taxon>
        <taxon>Streptomyces</taxon>
    </lineage>
</organism>
<proteinExistence type="predicted"/>
<sequence>MSDQTGVARRGAIQSRFDMTGKDGLPDAYLLGFDAEGKGGDGKVILANGRAADLGIKPGHMWAMGGGGNDGFVREGGMWLAGLGDNWTIPTDPASGSNVLESNAKDHSAFWDEESLSLRQQAYVISGQCERMTVA</sequence>
<comment type="caution">
    <text evidence="1">The sequence shown here is derived from an EMBL/GenBank/DDBJ whole genome shotgun (WGS) entry which is preliminary data.</text>
</comment>
<dbReference type="EMBL" id="JBHSFE010000033">
    <property type="protein sequence ID" value="MFC4612288.1"/>
    <property type="molecule type" value="Genomic_DNA"/>
</dbReference>
<keyword evidence="2" id="KW-1185">Reference proteome</keyword>
<gene>
    <name evidence="1" type="ORF">ACFO9E_31730</name>
</gene>
<protein>
    <submittedName>
        <fullName evidence="1">Uncharacterized protein</fullName>
    </submittedName>
</protein>
<name>A0ABV9GDC1_9ACTN</name>
<dbReference type="Proteomes" id="UP001595993">
    <property type="component" value="Unassembled WGS sequence"/>
</dbReference>
<accession>A0ABV9GDC1</accession>
<evidence type="ECO:0000313" key="1">
    <source>
        <dbReference type="EMBL" id="MFC4612288.1"/>
    </source>
</evidence>
<reference evidence="2" key="1">
    <citation type="journal article" date="2019" name="Int. J. Syst. Evol. Microbiol.">
        <title>The Global Catalogue of Microorganisms (GCM) 10K type strain sequencing project: providing services to taxonomists for standard genome sequencing and annotation.</title>
        <authorList>
            <consortium name="The Broad Institute Genomics Platform"/>
            <consortium name="The Broad Institute Genome Sequencing Center for Infectious Disease"/>
            <person name="Wu L."/>
            <person name="Ma J."/>
        </authorList>
    </citation>
    <scope>NUCLEOTIDE SEQUENCE [LARGE SCALE GENOMIC DNA]</scope>
    <source>
        <strain evidence="2">CGMCC 4.7139</strain>
    </source>
</reference>